<organism evidence="2 3">
    <name type="scientific">Vespula squamosa</name>
    <name type="common">Southern yellow jacket</name>
    <name type="synonym">Wasp</name>
    <dbReference type="NCBI Taxonomy" id="30214"/>
    <lineage>
        <taxon>Eukaryota</taxon>
        <taxon>Metazoa</taxon>
        <taxon>Ecdysozoa</taxon>
        <taxon>Arthropoda</taxon>
        <taxon>Hexapoda</taxon>
        <taxon>Insecta</taxon>
        <taxon>Pterygota</taxon>
        <taxon>Neoptera</taxon>
        <taxon>Endopterygota</taxon>
        <taxon>Hymenoptera</taxon>
        <taxon>Apocrita</taxon>
        <taxon>Aculeata</taxon>
        <taxon>Vespoidea</taxon>
        <taxon>Vespidae</taxon>
        <taxon>Vespinae</taxon>
        <taxon>Vespula</taxon>
    </lineage>
</organism>
<reference evidence="2 3" key="1">
    <citation type="journal article" date="2024" name="Ann. Entomol. Soc. Am.">
        <title>Genomic analyses of the southern and eastern yellowjacket wasps (Hymenoptera: Vespidae) reveal evolutionary signatures of social life.</title>
        <authorList>
            <person name="Catto M.A."/>
            <person name="Caine P.B."/>
            <person name="Orr S.E."/>
            <person name="Hunt B.G."/>
            <person name="Goodisman M.A.D."/>
        </authorList>
    </citation>
    <scope>NUCLEOTIDE SEQUENCE [LARGE SCALE GENOMIC DNA]</scope>
    <source>
        <strain evidence="2">233</strain>
        <tissue evidence="2">Head and thorax</tissue>
    </source>
</reference>
<feature type="region of interest" description="Disordered" evidence="1">
    <location>
        <begin position="40"/>
        <end position="63"/>
    </location>
</feature>
<evidence type="ECO:0000313" key="3">
    <source>
        <dbReference type="Proteomes" id="UP001607302"/>
    </source>
</evidence>
<comment type="caution">
    <text evidence="2">The sequence shown here is derived from an EMBL/GenBank/DDBJ whole genome shotgun (WGS) entry which is preliminary data.</text>
</comment>
<proteinExistence type="predicted"/>
<name>A0ABD2A509_VESSQ</name>
<gene>
    <name evidence="2" type="ORF">V1478_015412</name>
</gene>
<dbReference type="Proteomes" id="UP001607302">
    <property type="component" value="Unassembled WGS sequence"/>
</dbReference>
<dbReference type="AlphaFoldDB" id="A0ABD2A509"/>
<accession>A0ABD2A509</accession>
<protein>
    <submittedName>
        <fullName evidence="2">Uncharacterized protein</fullName>
    </submittedName>
</protein>
<evidence type="ECO:0000313" key="2">
    <source>
        <dbReference type="EMBL" id="KAL2715714.1"/>
    </source>
</evidence>
<keyword evidence="3" id="KW-1185">Reference proteome</keyword>
<sequence length="88" mass="10579">MSSVYRRSYKTSNFTFRKSESNPNVLIKEIRRKRKLVEKEEEEVIEEEEEEEEDDENEEEEEEEIVVVVEEAKGISFIKEFPTNIYIA</sequence>
<evidence type="ECO:0000256" key="1">
    <source>
        <dbReference type="SAM" id="MobiDB-lite"/>
    </source>
</evidence>
<dbReference type="EMBL" id="JAUDFV010000155">
    <property type="protein sequence ID" value="KAL2715714.1"/>
    <property type="molecule type" value="Genomic_DNA"/>
</dbReference>